<feature type="signal peptide" evidence="1">
    <location>
        <begin position="1"/>
        <end position="18"/>
    </location>
</feature>
<dbReference type="Proteomes" id="UP001329825">
    <property type="component" value="Chromosome 1"/>
</dbReference>
<evidence type="ECO:0000313" key="2">
    <source>
        <dbReference type="EMBL" id="WRT63700.1"/>
    </source>
</evidence>
<proteinExistence type="predicted"/>
<evidence type="ECO:0000256" key="1">
    <source>
        <dbReference type="SAM" id="SignalP"/>
    </source>
</evidence>
<evidence type="ECO:0000313" key="3">
    <source>
        <dbReference type="Proteomes" id="UP001329825"/>
    </source>
</evidence>
<reference evidence="2 3" key="1">
    <citation type="submission" date="2024-01" db="EMBL/GenBank/DDBJ databases">
        <title>Comparative genomics of Cryptococcus and Kwoniella reveals pathogenesis evolution and contrasting modes of karyotype evolution via chromosome fusion or intercentromeric recombination.</title>
        <authorList>
            <person name="Coelho M.A."/>
            <person name="David-Palma M."/>
            <person name="Shea T."/>
            <person name="Bowers K."/>
            <person name="McGinley-Smith S."/>
            <person name="Mohammad A.W."/>
            <person name="Gnirke A."/>
            <person name="Yurkov A.M."/>
            <person name="Nowrousian M."/>
            <person name="Sun S."/>
            <person name="Cuomo C.A."/>
            <person name="Heitman J."/>
        </authorList>
    </citation>
    <scope>NUCLEOTIDE SEQUENCE [LARGE SCALE GENOMIC DNA]</scope>
    <source>
        <strain evidence="2">CBS 11374</strain>
    </source>
</reference>
<evidence type="ECO:0008006" key="4">
    <source>
        <dbReference type="Google" id="ProtNLM"/>
    </source>
</evidence>
<dbReference type="EMBL" id="CP141881">
    <property type="protein sequence ID" value="WRT63700.1"/>
    <property type="molecule type" value="Genomic_DNA"/>
</dbReference>
<protein>
    <recommendedName>
        <fullName evidence="4">Lipoprotein</fullName>
    </recommendedName>
</protein>
<keyword evidence="3" id="KW-1185">Reference proteome</keyword>
<dbReference type="RefSeq" id="XP_062788440.1">
    <property type="nucleotide sequence ID" value="XM_062932389.1"/>
</dbReference>
<keyword evidence="1" id="KW-0732">Signal</keyword>
<gene>
    <name evidence="2" type="ORF">IL334_000623</name>
</gene>
<sequence>MFISALTVVGFLAIGCYAADGDRPATGPVSELQLTFAEGTAWVDSSGVATKGGDNGDVPVTRDFSWTQDGVDLHIKDDFKIKIYVGNNGDPFNLDCHAQGKKVSADSKAAYTLHPGETTKGQYIGGSKSDIARVWCDGGDGLPLIDSLSGIVEQGKPM</sequence>
<name>A0ABZ1CPM4_9TREE</name>
<organism evidence="2 3">
    <name type="scientific">Kwoniella shivajii</name>
    <dbReference type="NCBI Taxonomy" id="564305"/>
    <lineage>
        <taxon>Eukaryota</taxon>
        <taxon>Fungi</taxon>
        <taxon>Dikarya</taxon>
        <taxon>Basidiomycota</taxon>
        <taxon>Agaricomycotina</taxon>
        <taxon>Tremellomycetes</taxon>
        <taxon>Tremellales</taxon>
        <taxon>Cryptococcaceae</taxon>
        <taxon>Kwoniella</taxon>
    </lineage>
</organism>
<feature type="chain" id="PRO_5047392514" description="Lipoprotein" evidence="1">
    <location>
        <begin position="19"/>
        <end position="158"/>
    </location>
</feature>
<accession>A0ABZ1CPM4</accession>
<dbReference type="GeneID" id="87952754"/>